<proteinExistence type="inferred from homology"/>
<dbReference type="SUPFAM" id="SSF56176">
    <property type="entry name" value="FAD-binding/transporter-associated domain-like"/>
    <property type="match status" value="1"/>
</dbReference>
<dbReference type="GO" id="GO:0008610">
    <property type="term" value="P:lipid biosynthetic process"/>
    <property type="evidence" value="ECO:0007669"/>
    <property type="project" value="InterPro"/>
</dbReference>
<feature type="domain" description="FAD-binding PCMH-type" evidence="8">
    <location>
        <begin position="68"/>
        <end position="247"/>
    </location>
</feature>
<dbReference type="Pfam" id="PF02913">
    <property type="entry name" value="FAD-oxidase_C"/>
    <property type="match status" value="1"/>
</dbReference>
<dbReference type="GO" id="GO:0016491">
    <property type="term" value="F:oxidoreductase activity"/>
    <property type="evidence" value="ECO:0007669"/>
    <property type="project" value="UniProtKB-KW"/>
</dbReference>
<dbReference type="InterPro" id="IPR016169">
    <property type="entry name" value="FAD-bd_PCMH_sub2"/>
</dbReference>
<evidence type="ECO:0000259" key="8">
    <source>
        <dbReference type="PROSITE" id="PS51387"/>
    </source>
</evidence>
<dbReference type="InterPro" id="IPR006094">
    <property type="entry name" value="Oxid_FAD_bind_N"/>
</dbReference>
<evidence type="ECO:0000256" key="1">
    <source>
        <dbReference type="ARBA" id="ARBA00008000"/>
    </source>
</evidence>
<reference evidence="9 10" key="1">
    <citation type="submission" date="2019-03" db="EMBL/GenBank/DDBJ databases">
        <title>Genome Sequencing and Assembly of Various Microbes Isolated from Partially Reclaimed Soil and Acid Mine Drainage (AMD) Site.</title>
        <authorList>
            <person name="Steinbock B."/>
            <person name="Bechtold R."/>
            <person name="Sevigny J.L."/>
            <person name="Thomas D."/>
            <person name="Cuthill L.R."/>
            <person name="Aveiro Johannsen E.J."/>
            <person name="Thomas K."/>
            <person name="Ghosh A."/>
        </authorList>
    </citation>
    <scope>NUCLEOTIDE SEQUENCE [LARGE SCALE GENOMIC DNA]</scope>
    <source>
        <strain evidence="9 10">S-A1</strain>
    </source>
</reference>
<keyword evidence="3 6" id="KW-0274">FAD</keyword>
<dbReference type="InterPro" id="IPR025650">
    <property type="entry name" value="Alkyl-DHAP_Synthase"/>
</dbReference>
<accession>A0A4R5Y314</accession>
<comment type="cofactor">
    <cofactor evidence="6">
        <name>FAD</name>
        <dbReference type="ChEBI" id="CHEBI:57692"/>
    </cofactor>
</comment>
<dbReference type="GO" id="GO:0071949">
    <property type="term" value="F:FAD binding"/>
    <property type="evidence" value="ECO:0007669"/>
    <property type="project" value="InterPro"/>
</dbReference>
<dbReference type="AlphaFoldDB" id="A0A4R5Y314"/>
<dbReference type="Pfam" id="PF01565">
    <property type="entry name" value="FAD_binding_4"/>
    <property type="match status" value="1"/>
</dbReference>
<name>A0A4R5Y314_9MICC</name>
<evidence type="ECO:0000313" key="9">
    <source>
        <dbReference type="EMBL" id="TDL38869.1"/>
    </source>
</evidence>
<dbReference type="Gene3D" id="3.30.43.10">
    <property type="entry name" value="Uridine Diphospho-n-acetylenolpyruvylglucosamine Reductase, domain 2"/>
    <property type="match status" value="1"/>
</dbReference>
<dbReference type="EMBL" id="SMZQ01000003">
    <property type="protein sequence ID" value="TDL38869.1"/>
    <property type="molecule type" value="Genomic_DNA"/>
</dbReference>
<keyword evidence="4" id="KW-0560">Oxidoreductase</keyword>
<dbReference type="InterPro" id="IPR004113">
    <property type="entry name" value="FAD-bd_oxidored_4_C"/>
</dbReference>
<keyword evidence="2" id="KW-0285">Flavoprotein</keyword>
<dbReference type="OrthoDB" id="9811557at2"/>
<evidence type="ECO:0000313" key="10">
    <source>
        <dbReference type="Proteomes" id="UP000294621"/>
    </source>
</evidence>
<evidence type="ECO:0000256" key="7">
    <source>
        <dbReference type="PIRSR" id="PIRSR625650-4"/>
    </source>
</evidence>
<dbReference type="PANTHER" id="PTHR46568">
    <property type="entry name" value="ALKYLDIHYDROXYACETONEPHOSPHATE SYNTHASE, PEROXISOMAL"/>
    <property type="match status" value="1"/>
</dbReference>
<evidence type="ECO:0000256" key="3">
    <source>
        <dbReference type="ARBA" id="ARBA00022827"/>
    </source>
</evidence>
<evidence type="ECO:0000256" key="2">
    <source>
        <dbReference type="ARBA" id="ARBA00022630"/>
    </source>
</evidence>
<dbReference type="InterPro" id="IPR016164">
    <property type="entry name" value="FAD-linked_Oxase-like_C"/>
</dbReference>
<dbReference type="Gene3D" id="3.30.300.330">
    <property type="match status" value="1"/>
</dbReference>
<dbReference type="Proteomes" id="UP000294621">
    <property type="component" value="Unassembled WGS sequence"/>
</dbReference>
<evidence type="ECO:0000256" key="6">
    <source>
        <dbReference type="PIRSR" id="PIRSR625650-3"/>
    </source>
</evidence>
<dbReference type="InterPro" id="IPR036318">
    <property type="entry name" value="FAD-bd_PCMH-like_sf"/>
</dbReference>
<dbReference type="SUPFAM" id="SSF55103">
    <property type="entry name" value="FAD-linked oxidases, C-terminal domain"/>
    <property type="match status" value="1"/>
</dbReference>
<dbReference type="InterPro" id="IPR016167">
    <property type="entry name" value="FAD-bd_PCMH_sub1"/>
</dbReference>
<evidence type="ECO:0000256" key="5">
    <source>
        <dbReference type="PIRSR" id="PIRSR625650-1"/>
    </source>
</evidence>
<dbReference type="Gene3D" id="3.30.465.10">
    <property type="match status" value="1"/>
</dbReference>
<evidence type="ECO:0000256" key="4">
    <source>
        <dbReference type="ARBA" id="ARBA00023002"/>
    </source>
</evidence>
<gene>
    <name evidence="9" type="ORF">E2R57_08010</name>
</gene>
<dbReference type="PROSITE" id="PS51387">
    <property type="entry name" value="FAD_PCMH"/>
    <property type="match status" value="1"/>
</dbReference>
<comment type="caution">
    <text evidence="9">The sequence shown here is derived from an EMBL/GenBank/DDBJ whole genome shotgun (WGS) entry which is preliminary data.</text>
</comment>
<dbReference type="PANTHER" id="PTHR46568:SF1">
    <property type="entry name" value="ALKYLDIHYDROXYACETONEPHOSPHATE SYNTHASE, PEROXISOMAL"/>
    <property type="match status" value="1"/>
</dbReference>
<dbReference type="InterPro" id="IPR016166">
    <property type="entry name" value="FAD-bd_PCMH"/>
</dbReference>
<feature type="active site" description="Proton donor/acceptor" evidence="5">
    <location>
        <position position="417"/>
    </location>
</feature>
<feature type="site" description="Important for enzyme activity" evidence="7">
    <location>
        <position position="283"/>
    </location>
</feature>
<organism evidence="9 10">
    <name type="scientific">Arthrobacter nitrophenolicus</name>
    <dbReference type="NCBI Taxonomy" id="683150"/>
    <lineage>
        <taxon>Bacteria</taxon>
        <taxon>Bacillati</taxon>
        <taxon>Actinomycetota</taxon>
        <taxon>Actinomycetes</taxon>
        <taxon>Micrococcales</taxon>
        <taxon>Micrococcaceae</taxon>
        <taxon>Arthrobacter</taxon>
    </lineage>
</organism>
<feature type="binding site" evidence="6">
    <location>
        <begin position="231"/>
        <end position="237"/>
    </location>
    <ligand>
        <name>FAD</name>
        <dbReference type="ChEBI" id="CHEBI:57692"/>
    </ligand>
</feature>
<dbReference type="GO" id="GO:0008609">
    <property type="term" value="F:alkylglycerone-phosphate synthase activity"/>
    <property type="evidence" value="ECO:0007669"/>
    <property type="project" value="InterPro"/>
</dbReference>
<dbReference type="Gene3D" id="3.30.70.3450">
    <property type="match status" value="1"/>
</dbReference>
<protein>
    <submittedName>
        <fullName evidence="9">FAD-binding oxidoreductase</fullName>
    </submittedName>
</protein>
<comment type="similarity">
    <text evidence="1">Belongs to the FAD-binding oxidoreductase/transferase type 4 family.</text>
</comment>
<sequence length="502" mass="56142">MRPLCRASLRKGNRSLFSTLTDQLTREEIVAAYTEMLGADRVITDEQVLKENSVDRYYKVENIFGVYSLPLPAAVLKPASTEDVAKILSFANEHIINVVPKTGGSATEGGLETVIENSIVVDGSAMNRIIDINTEDMLATVQCGVGLEQLENELREIGYTTGHSPQSKPLAQFGGLVATRSIGQFSTLYGGIEDMVVGVETVFPNGEVCRIKNVPRRAAGPDIRHLVIGNEGALNYITEVTVKIFRYYPENNKFYGYLLNDIKSGLQILREVVTQGYRPSVARLYDKEDGLYHFKHFSDGRCVLIFVAEGPERIAQATGAAIEEIVSSFDGVERVDGALIEDWFNHLNWDVSKIEEERIEIRETLVNGFTTEISGNWSVIGDIYENALKRIRAEIPAQFTMLGGHSSHSYLNGTNMYFVYYYKVDVDPTEERTTYHDPIQNIIVEETLKLGGSMCHHHGVGKHRTHFLAEEYGSSLYMLETLKSAFDPKSIMNRGTIFPLKK</sequence>